<dbReference type="InterPro" id="IPR027417">
    <property type="entry name" value="P-loop_NTPase"/>
</dbReference>
<proteinExistence type="predicted"/>
<dbReference type="Proteomes" id="UP001472866">
    <property type="component" value="Chromosome 11"/>
</dbReference>
<evidence type="ECO:0000256" key="1">
    <source>
        <dbReference type="ARBA" id="ARBA00022723"/>
    </source>
</evidence>
<feature type="domain" description="F-box" evidence="3">
    <location>
        <begin position="209"/>
        <end position="243"/>
    </location>
</feature>
<keyword evidence="2" id="KW-0862">Zinc</keyword>
<reference evidence="4 5" key="1">
    <citation type="submission" date="2024-03" db="EMBL/GenBank/DDBJ databases">
        <title>Complete genome sequence of the green alga Chloropicon roscoffensis RCC1871.</title>
        <authorList>
            <person name="Lemieux C."/>
            <person name="Pombert J.-F."/>
            <person name="Otis C."/>
            <person name="Turmel M."/>
        </authorList>
    </citation>
    <scope>NUCLEOTIDE SEQUENCE [LARGE SCALE GENOMIC DNA]</scope>
    <source>
        <strain evidence="4 5">RCC1871</strain>
    </source>
</reference>
<evidence type="ECO:0000256" key="2">
    <source>
        <dbReference type="ARBA" id="ARBA00022833"/>
    </source>
</evidence>
<dbReference type="Gene3D" id="3.40.50.300">
    <property type="entry name" value="P-loop containing nucleotide triphosphate hydrolases"/>
    <property type="match status" value="1"/>
</dbReference>
<dbReference type="PANTHER" id="PTHR37807">
    <property type="entry name" value="OS07G0160300 PROTEIN"/>
    <property type="match status" value="1"/>
</dbReference>
<dbReference type="PANTHER" id="PTHR37807:SF3">
    <property type="entry name" value="OS07G0160300 PROTEIN"/>
    <property type="match status" value="1"/>
</dbReference>
<sequence length="578" mass="62705">MAGEERCWVVLLKGHPASGKTTVGSVIARRAQACLLDKDDVKGDLLAGALGASEANEIALSILWSLLRKQVALGLACIVVDTNLSSERQFLEAMEAIGGKASVFVVECIAHDERVWRERLERRAGMADKRDAHKPQNWEDLVSLVESYGGSYRYDPLRLGAEYHVRLDTTSAGQSLDRALDEILGIVSVGRGDRGAEAGTSGGPNRGSICSLADLPESLLAPISANLGPRDLASLALTCRQLRLPCSQLCDLSGWFSCKSCGCRVFHRRSVARGLRFGLAGDSGRLLSLREVLAPEGGEGVDTDAEGIPLQRVDTKVLQIIDMYLQQQYSIRYIQYNKIAQLLNSPIVRQLRCAGAGCGLHLGFRFDLSNVDAQELSHLEAVVSHSLNNSSMMEYLVLLRRMAGFCYIADRFVRPSSAMGTSPPEGNLSCQRCGSIIASTSDVVQVLSHPRTGSLLPQDLSAGSDGEGLFVSKTSNVKLGEEEGTVGVVPYGLRYRSLRCSGCSEVVGWRYQEGVDLRPSLLAYVGRSSLFTSRVLGQVASGDGYIMYEHFDRIPQSIEQDFKETADEFGVGHLLPTV</sequence>
<dbReference type="Pfam" id="PF03226">
    <property type="entry name" value="Yippee-Mis18"/>
    <property type="match status" value="1"/>
</dbReference>
<dbReference type="PROSITE" id="PS50181">
    <property type="entry name" value="FBOX"/>
    <property type="match status" value="1"/>
</dbReference>
<dbReference type="EMBL" id="CP151511">
    <property type="protein sequence ID" value="WZN65256.1"/>
    <property type="molecule type" value="Genomic_DNA"/>
</dbReference>
<evidence type="ECO:0000313" key="4">
    <source>
        <dbReference type="EMBL" id="WZN65256.1"/>
    </source>
</evidence>
<gene>
    <name evidence="4" type="ORF">HKI87_11g68130</name>
</gene>
<dbReference type="InterPro" id="IPR036047">
    <property type="entry name" value="F-box-like_dom_sf"/>
</dbReference>
<evidence type="ECO:0000259" key="3">
    <source>
        <dbReference type="PROSITE" id="PS50181"/>
    </source>
</evidence>
<evidence type="ECO:0000313" key="5">
    <source>
        <dbReference type="Proteomes" id="UP001472866"/>
    </source>
</evidence>
<dbReference type="GO" id="GO:0046872">
    <property type="term" value="F:metal ion binding"/>
    <property type="evidence" value="ECO:0007669"/>
    <property type="project" value="UniProtKB-KW"/>
</dbReference>
<keyword evidence="5" id="KW-1185">Reference proteome</keyword>
<dbReference type="SUPFAM" id="SSF81383">
    <property type="entry name" value="F-box domain"/>
    <property type="match status" value="1"/>
</dbReference>
<organism evidence="4 5">
    <name type="scientific">Chloropicon roscoffensis</name>
    <dbReference type="NCBI Taxonomy" id="1461544"/>
    <lineage>
        <taxon>Eukaryota</taxon>
        <taxon>Viridiplantae</taxon>
        <taxon>Chlorophyta</taxon>
        <taxon>Chloropicophyceae</taxon>
        <taxon>Chloropicales</taxon>
        <taxon>Chloropicaceae</taxon>
        <taxon>Chloropicon</taxon>
    </lineage>
</organism>
<dbReference type="SUPFAM" id="SSF52540">
    <property type="entry name" value="P-loop containing nucleoside triphosphate hydrolases"/>
    <property type="match status" value="1"/>
</dbReference>
<accession>A0AAX4PH83</accession>
<dbReference type="Pfam" id="PF13671">
    <property type="entry name" value="AAA_33"/>
    <property type="match status" value="1"/>
</dbReference>
<dbReference type="InterPro" id="IPR001810">
    <property type="entry name" value="F-box_dom"/>
</dbReference>
<name>A0AAX4PH83_9CHLO</name>
<dbReference type="AlphaFoldDB" id="A0AAX4PH83"/>
<protein>
    <recommendedName>
        <fullName evidence="3">F-box domain-containing protein</fullName>
    </recommendedName>
</protein>
<keyword evidence="1" id="KW-0479">Metal-binding</keyword>
<dbReference type="InterPro" id="IPR004910">
    <property type="entry name" value="Yippee/Mis18/Cereblon"/>
</dbReference>